<evidence type="ECO:0000256" key="5">
    <source>
        <dbReference type="ARBA" id="ARBA00009203"/>
    </source>
</evidence>
<feature type="transmembrane region" description="Helical" evidence="28">
    <location>
        <begin position="148"/>
        <end position="165"/>
    </location>
</feature>
<dbReference type="PANTHER" id="PTHR24064">
    <property type="entry name" value="SOLUTE CARRIER FAMILY 22 MEMBER"/>
    <property type="match status" value="1"/>
</dbReference>
<proteinExistence type="inferred from homology"/>
<keyword evidence="12 28" id="KW-0472">Membrane</keyword>
<evidence type="ECO:0000256" key="7">
    <source>
        <dbReference type="ARBA" id="ARBA00022475"/>
    </source>
</evidence>
<evidence type="ECO:0000256" key="2">
    <source>
        <dbReference type="ARBA" id="ARBA00004424"/>
    </source>
</evidence>
<evidence type="ECO:0000256" key="6">
    <source>
        <dbReference type="ARBA" id="ARBA00022448"/>
    </source>
</evidence>
<evidence type="ECO:0000256" key="28">
    <source>
        <dbReference type="SAM" id="Phobius"/>
    </source>
</evidence>
<reference evidence="30" key="1">
    <citation type="submission" date="2025-08" db="UniProtKB">
        <authorList>
            <consortium name="Ensembl"/>
        </authorList>
    </citation>
    <scope>IDENTIFICATION</scope>
</reference>
<evidence type="ECO:0000256" key="9">
    <source>
        <dbReference type="ARBA" id="ARBA00022989"/>
    </source>
</evidence>
<evidence type="ECO:0000256" key="11">
    <source>
        <dbReference type="ARBA" id="ARBA00023128"/>
    </source>
</evidence>
<dbReference type="GO" id="GO:0015872">
    <property type="term" value="P:dopamine transport"/>
    <property type="evidence" value="ECO:0007669"/>
    <property type="project" value="UniProtKB-ARBA"/>
</dbReference>
<dbReference type="InterPro" id="IPR005828">
    <property type="entry name" value="MFS_sugar_transport-like"/>
</dbReference>
<dbReference type="GO" id="GO:0016324">
    <property type="term" value="C:apical plasma membrane"/>
    <property type="evidence" value="ECO:0007669"/>
    <property type="project" value="UniProtKB-SubCell"/>
</dbReference>
<keyword evidence="13" id="KW-0325">Glycoprotein</keyword>
<dbReference type="Ensembl" id="ENSCCRT00020054320.1">
    <property type="protein sequence ID" value="ENSCCRP00020049844.1"/>
    <property type="gene ID" value="ENSCCRG00020021872.1"/>
</dbReference>
<dbReference type="PROSITE" id="PS50850">
    <property type="entry name" value="MFS"/>
    <property type="match status" value="1"/>
</dbReference>
<feature type="transmembrane region" description="Helical" evidence="28">
    <location>
        <begin position="372"/>
        <end position="393"/>
    </location>
</feature>
<evidence type="ECO:0000256" key="22">
    <source>
        <dbReference type="ARBA" id="ARBA00036754"/>
    </source>
</evidence>
<keyword evidence="6" id="KW-0813">Transport</keyword>
<feature type="transmembrane region" description="Helical" evidence="28">
    <location>
        <begin position="21"/>
        <end position="44"/>
    </location>
</feature>
<comment type="catalytic activity">
    <reaction evidence="16">
        <text>(R)-adrenaline(out) = (R)-adrenaline(in)</text>
        <dbReference type="Rhea" id="RHEA:73875"/>
        <dbReference type="ChEBI" id="CHEBI:71406"/>
    </reaction>
</comment>
<feature type="transmembrane region" description="Helical" evidence="28">
    <location>
        <begin position="259"/>
        <end position="277"/>
    </location>
</feature>
<name>A0A8C2F3G9_CYPCA</name>
<keyword evidence="7" id="KW-1003">Cell membrane</keyword>
<keyword evidence="14" id="KW-0539">Nucleus</keyword>
<evidence type="ECO:0000256" key="13">
    <source>
        <dbReference type="ARBA" id="ARBA00023180"/>
    </source>
</evidence>
<keyword evidence="11" id="KW-0496">Mitochondrion</keyword>
<comment type="catalytic activity">
    <reaction evidence="19">
        <text>dopamine(out) = dopamine(in)</text>
        <dbReference type="Rhea" id="RHEA:73863"/>
        <dbReference type="ChEBI" id="CHEBI:59905"/>
    </reaction>
</comment>
<dbReference type="GO" id="GO:0015874">
    <property type="term" value="P:norepinephrine transport"/>
    <property type="evidence" value="ECO:0007669"/>
    <property type="project" value="UniProtKB-ARBA"/>
</dbReference>
<keyword evidence="10" id="KW-0406">Ion transport</keyword>
<protein>
    <recommendedName>
        <fullName evidence="26">Solute carrier family 22 member 3</fullName>
    </recommendedName>
    <alternativeName>
        <fullName evidence="27">Organic cation transporter 3</fullName>
    </alternativeName>
</protein>
<sequence length="570" mass="63932">MSNFDQLLQHAGDFGLYQKRISLLGSLPISLLAFVLIGVVFLGYTPAHWCKTSGLREKCGFSEQQVRDLTVPRTGSRGAFSKCAKFDTLWNGSALTCNVSIDRSIFTNDSTHLSSCNEGWTFNENRSTIVTEFSLVCEDSWLADLNQVSLAGGFFIGALVTGYLADRFGRKSCFIASIFGLAVSGICIIFSPYYPLLLFFRCLQGFFAKGAWTATYVLVIEFFGSNNRKFVSVMSRTLYSLGLVLLPALAYYIPSWKNLQLAMTLPTFIFLIYHWVIPESPRWLLSQRKTKEAAKILESIAKCNKRSLPEDFQEMDLLMEKQEEIVRPSYKDLFKTPKMRKHTLILIYAWFTGAVVFQGLVLRLGITGDNVFLDFLISAVVELPTGIIFYFLVDRIGRRPLMATVSFIGGAACLAVPFIPLNISWLKRTVAIIGRLAVAIGNETVNFANAELYPTPLRNLGVSVCSSASDIGAIVAPFILYRLASIWQELPLFVYVLYSGLVMLLPEMRGVDLPETCLSLNRRVHSLHSLFWAHSATPNLVILVQQSRFSPFTEYIGQKQSVYNQMDTKK</sequence>
<evidence type="ECO:0000256" key="21">
    <source>
        <dbReference type="ARBA" id="ARBA00036661"/>
    </source>
</evidence>
<evidence type="ECO:0000256" key="15">
    <source>
        <dbReference type="ARBA" id="ARBA00035884"/>
    </source>
</evidence>
<comment type="catalytic activity">
    <reaction evidence="23">
        <text>(R)-noradrenaline(out) = (R)-noradrenaline(in)</text>
        <dbReference type="Rhea" id="RHEA:73871"/>
        <dbReference type="ChEBI" id="CHEBI:72587"/>
    </reaction>
</comment>
<accession>A0A8C2F3G9</accession>
<dbReference type="GO" id="GO:0006811">
    <property type="term" value="P:monoatomic ion transport"/>
    <property type="evidence" value="ECO:0007669"/>
    <property type="project" value="UniProtKB-KW"/>
</dbReference>
<comment type="catalytic activity">
    <reaction evidence="15">
        <text>agmatine(out) = agmatine(in)</text>
        <dbReference type="Rhea" id="RHEA:72131"/>
        <dbReference type="ChEBI" id="CHEBI:58145"/>
    </reaction>
</comment>
<feature type="domain" description="Major facilitator superfamily (MFS) profile" evidence="29">
    <location>
        <begin position="95"/>
        <end position="509"/>
    </location>
</feature>
<evidence type="ECO:0000256" key="26">
    <source>
        <dbReference type="ARBA" id="ARBA00072456"/>
    </source>
</evidence>
<dbReference type="Gene3D" id="1.20.1250.20">
    <property type="entry name" value="MFS general substrate transporter like domains"/>
    <property type="match status" value="1"/>
</dbReference>
<dbReference type="InterPro" id="IPR005829">
    <property type="entry name" value="Sugar_transporter_CS"/>
</dbReference>
<evidence type="ECO:0000256" key="25">
    <source>
        <dbReference type="ARBA" id="ARBA00037001"/>
    </source>
</evidence>
<feature type="transmembrane region" description="Helical" evidence="28">
    <location>
        <begin position="172"/>
        <end position="194"/>
    </location>
</feature>
<dbReference type="GO" id="GO:0006837">
    <property type="term" value="P:serotonin transport"/>
    <property type="evidence" value="ECO:0007669"/>
    <property type="project" value="UniProtKB-ARBA"/>
</dbReference>
<evidence type="ECO:0000256" key="1">
    <source>
        <dbReference type="ARBA" id="ARBA00004325"/>
    </source>
</evidence>
<evidence type="ECO:0000256" key="19">
    <source>
        <dbReference type="ARBA" id="ARBA00036483"/>
    </source>
</evidence>
<feature type="transmembrane region" description="Helical" evidence="28">
    <location>
        <begin position="236"/>
        <end position="253"/>
    </location>
</feature>
<dbReference type="InterPro" id="IPR020846">
    <property type="entry name" value="MFS_dom"/>
</dbReference>
<evidence type="ECO:0000313" key="30">
    <source>
        <dbReference type="Ensembl" id="ENSCCRP00020049844.1"/>
    </source>
</evidence>
<feature type="transmembrane region" description="Helical" evidence="28">
    <location>
        <begin position="206"/>
        <end position="224"/>
    </location>
</feature>
<comment type="catalytic activity">
    <reaction evidence="24">
        <text>tyramine(in) = tyramine(out)</text>
        <dbReference type="Rhea" id="RHEA:74783"/>
        <dbReference type="ChEBI" id="CHEBI:327995"/>
    </reaction>
</comment>
<evidence type="ECO:0000313" key="31">
    <source>
        <dbReference type="Proteomes" id="UP000694701"/>
    </source>
</evidence>
<dbReference type="Proteomes" id="UP000694701">
    <property type="component" value="Unplaced"/>
</dbReference>
<feature type="transmembrane region" description="Helical" evidence="28">
    <location>
        <begin position="400"/>
        <end position="423"/>
    </location>
</feature>
<evidence type="ECO:0000256" key="16">
    <source>
        <dbReference type="ARBA" id="ARBA00035897"/>
    </source>
</evidence>
<evidence type="ECO:0000256" key="4">
    <source>
        <dbReference type="ARBA" id="ARBA00004649"/>
    </source>
</evidence>
<evidence type="ECO:0000256" key="23">
    <source>
        <dbReference type="ARBA" id="ARBA00036845"/>
    </source>
</evidence>
<keyword evidence="9 28" id="KW-1133">Transmembrane helix</keyword>
<comment type="catalytic activity">
    <reaction evidence="20">
        <text>spermidine(in) = spermidine(out)</text>
        <dbReference type="Rhea" id="RHEA:35039"/>
        <dbReference type="ChEBI" id="CHEBI:57834"/>
    </reaction>
</comment>
<evidence type="ECO:0000256" key="17">
    <source>
        <dbReference type="ARBA" id="ARBA00035901"/>
    </source>
</evidence>
<evidence type="ECO:0000256" key="14">
    <source>
        <dbReference type="ARBA" id="ARBA00023242"/>
    </source>
</evidence>
<evidence type="ECO:0000256" key="20">
    <source>
        <dbReference type="ARBA" id="ARBA00036490"/>
    </source>
</evidence>
<evidence type="ECO:0000256" key="24">
    <source>
        <dbReference type="ARBA" id="ARBA00036998"/>
    </source>
</evidence>
<evidence type="ECO:0000259" key="29">
    <source>
        <dbReference type="PROSITE" id="PS50850"/>
    </source>
</evidence>
<dbReference type="Pfam" id="PF00083">
    <property type="entry name" value="Sugar_tr"/>
    <property type="match status" value="1"/>
</dbReference>
<dbReference type="GO" id="GO:0005326">
    <property type="term" value="F:neurotransmitter transmembrane transporter activity"/>
    <property type="evidence" value="ECO:0007669"/>
    <property type="project" value="UniProtKB-ARBA"/>
</dbReference>
<dbReference type="GO" id="GO:0015651">
    <property type="term" value="F:quaternary ammonium group transmembrane transporter activity"/>
    <property type="evidence" value="ECO:0007669"/>
    <property type="project" value="UniProtKB-ARBA"/>
</dbReference>
<comment type="subcellular location">
    <subcellularLocation>
        <location evidence="2">Apical cell membrane</location>
        <topology evidence="2">Multi-pass membrane protein</topology>
    </subcellularLocation>
    <subcellularLocation>
        <location evidence="3">Basolateral cell membrane</location>
        <topology evidence="3">Multi-pass membrane protein</topology>
    </subcellularLocation>
    <subcellularLocation>
        <location evidence="1">Mitochondrion membrane</location>
    </subcellularLocation>
    <subcellularLocation>
        <location evidence="4">Nucleus outer membrane</location>
    </subcellularLocation>
</comment>
<evidence type="ECO:0000256" key="18">
    <source>
        <dbReference type="ARBA" id="ARBA00036470"/>
    </source>
</evidence>
<comment type="catalytic activity">
    <reaction evidence="17">
        <text>L-histidyl-L-proline diketopiperazine(in) = L-histidyl-L-proline diketopiperazine(out)</text>
        <dbReference type="Rhea" id="RHEA:74787"/>
        <dbReference type="ChEBI" id="CHEBI:90039"/>
    </reaction>
</comment>
<feature type="transmembrane region" description="Helical" evidence="28">
    <location>
        <begin position="345"/>
        <end position="366"/>
    </location>
</feature>
<dbReference type="PROSITE" id="PS00216">
    <property type="entry name" value="SUGAR_TRANSPORT_1"/>
    <property type="match status" value="1"/>
</dbReference>
<evidence type="ECO:0000256" key="8">
    <source>
        <dbReference type="ARBA" id="ARBA00022692"/>
    </source>
</evidence>
<evidence type="ECO:0000256" key="10">
    <source>
        <dbReference type="ARBA" id="ARBA00023065"/>
    </source>
</evidence>
<dbReference type="GO" id="GO:0008504">
    <property type="term" value="F:monoamine transmembrane transporter activity"/>
    <property type="evidence" value="ECO:0007669"/>
    <property type="project" value="UniProtKB-ARBA"/>
</dbReference>
<comment type="catalytic activity">
    <reaction evidence="25">
        <text>histamine(out) = histamine(in)</text>
        <dbReference type="Rhea" id="RHEA:73879"/>
        <dbReference type="ChEBI" id="CHEBI:58432"/>
    </reaction>
</comment>
<comment type="catalytic activity">
    <reaction evidence="18">
        <text>serotonin(out) = serotonin(in)</text>
        <dbReference type="Rhea" id="RHEA:73867"/>
        <dbReference type="ChEBI" id="CHEBI:350546"/>
    </reaction>
</comment>
<evidence type="ECO:0000256" key="12">
    <source>
        <dbReference type="ARBA" id="ARBA00023136"/>
    </source>
</evidence>
<comment type="catalytic activity">
    <reaction evidence="22">
        <text>guanidine(out) = guanidine(in)</text>
        <dbReference type="Rhea" id="RHEA:73883"/>
        <dbReference type="ChEBI" id="CHEBI:30087"/>
    </reaction>
</comment>
<evidence type="ECO:0000256" key="3">
    <source>
        <dbReference type="ARBA" id="ARBA00004554"/>
    </source>
</evidence>
<dbReference type="FunFam" id="1.20.1250.20:FF:000165">
    <property type="entry name" value="Solute carrier family 22 member 3"/>
    <property type="match status" value="1"/>
</dbReference>
<dbReference type="GO" id="GO:0031966">
    <property type="term" value="C:mitochondrial membrane"/>
    <property type="evidence" value="ECO:0007669"/>
    <property type="project" value="UniProtKB-SubCell"/>
</dbReference>
<dbReference type="GO" id="GO:0005640">
    <property type="term" value="C:nuclear outer membrane"/>
    <property type="evidence" value="ECO:0007669"/>
    <property type="project" value="UniProtKB-SubCell"/>
</dbReference>
<comment type="catalytic activity">
    <reaction evidence="21">
        <text>(R)-salsolinol(in) = (R)-salsolinol(out)</text>
        <dbReference type="Rhea" id="RHEA:74791"/>
        <dbReference type="ChEBI" id="CHEBI:194082"/>
    </reaction>
</comment>
<dbReference type="InterPro" id="IPR036259">
    <property type="entry name" value="MFS_trans_sf"/>
</dbReference>
<organism evidence="30 31">
    <name type="scientific">Cyprinus carpio</name>
    <name type="common">Common carp</name>
    <dbReference type="NCBI Taxonomy" id="7962"/>
    <lineage>
        <taxon>Eukaryota</taxon>
        <taxon>Metazoa</taxon>
        <taxon>Chordata</taxon>
        <taxon>Craniata</taxon>
        <taxon>Vertebrata</taxon>
        <taxon>Euteleostomi</taxon>
        <taxon>Actinopterygii</taxon>
        <taxon>Neopterygii</taxon>
        <taxon>Teleostei</taxon>
        <taxon>Ostariophysi</taxon>
        <taxon>Cypriniformes</taxon>
        <taxon>Cyprinidae</taxon>
        <taxon>Cyprininae</taxon>
        <taxon>Cyprinus</taxon>
    </lineage>
</organism>
<keyword evidence="8 28" id="KW-0812">Transmembrane</keyword>
<dbReference type="AlphaFoldDB" id="A0A8C2F3G9"/>
<dbReference type="GO" id="GO:0051608">
    <property type="term" value="P:histamine transport"/>
    <property type="evidence" value="ECO:0007669"/>
    <property type="project" value="UniProtKB-ARBA"/>
</dbReference>
<evidence type="ECO:0000256" key="27">
    <source>
        <dbReference type="ARBA" id="ARBA00079877"/>
    </source>
</evidence>
<dbReference type="SUPFAM" id="SSF103473">
    <property type="entry name" value="MFS general substrate transporter"/>
    <property type="match status" value="1"/>
</dbReference>
<comment type="similarity">
    <text evidence="5">Belongs to the major facilitator (TC 2.A.1) superfamily. Organic cation transporter (TC 2.A.1.19) family.</text>
</comment>
<dbReference type="GO" id="GO:0016323">
    <property type="term" value="C:basolateral plasma membrane"/>
    <property type="evidence" value="ECO:0007669"/>
    <property type="project" value="UniProtKB-SubCell"/>
</dbReference>